<organism evidence="1">
    <name type="scientific">uncultured Caudovirales phage</name>
    <dbReference type="NCBI Taxonomy" id="2100421"/>
    <lineage>
        <taxon>Viruses</taxon>
        <taxon>Duplodnaviria</taxon>
        <taxon>Heunggongvirae</taxon>
        <taxon>Uroviricota</taxon>
        <taxon>Caudoviricetes</taxon>
        <taxon>Peduoviridae</taxon>
        <taxon>Maltschvirus</taxon>
        <taxon>Maltschvirus maltsch</taxon>
    </lineage>
</organism>
<protein>
    <submittedName>
        <fullName evidence="1">Uncharacterized protein</fullName>
    </submittedName>
</protein>
<gene>
    <name evidence="1" type="ORF">UFOVP321_3</name>
</gene>
<accession>A0A6J5LVW1</accession>
<reference evidence="1" key="1">
    <citation type="submission" date="2020-04" db="EMBL/GenBank/DDBJ databases">
        <authorList>
            <person name="Chiriac C."/>
            <person name="Salcher M."/>
            <person name="Ghai R."/>
            <person name="Kavagutti S V."/>
        </authorList>
    </citation>
    <scope>NUCLEOTIDE SEQUENCE</scope>
</reference>
<dbReference type="EMBL" id="LR796333">
    <property type="protein sequence ID" value="CAB4137086.1"/>
    <property type="molecule type" value="Genomic_DNA"/>
</dbReference>
<name>A0A6J5LVW1_9CAUD</name>
<evidence type="ECO:0000313" key="1">
    <source>
        <dbReference type="EMBL" id="CAB4137086.1"/>
    </source>
</evidence>
<sequence length="149" mass="16811">MTTLNNLIKTIEDLGNAHQQIKTTFYGNAFDFLSKGSDNVYPALFFDLTGASINGKNSTINFTLFFCDRVLPEQSNEQEVLSDQLLTAQDIIAQLHYNNFDFVLQDAVTLDFFTEDTPEYLAGVSATIALDLPYLQNRCEVPTDYNYPN</sequence>
<proteinExistence type="predicted"/>